<evidence type="ECO:0000313" key="1">
    <source>
        <dbReference type="EMBL" id="ETX09903.1"/>
    </source>
</evidence>
<dbReference type="Pfam" id="PF13692">
    <property type="entry name" value="Glyco_trans_1_4"/>
    <property type="match status" value="1"/>
</dbReference>
<dbReference type="Proteomes" id="UP000054058">
    <property type="component" value="Unassembled WGS sequence"/>
</dbReference>
<dbReference type="RefSeq" id="WP_036163325.1">
    <property type="nucleotide sequence ID" value="NZ_JAMB01000013.1"/>
</dbReference>
<dbReference type="SUPFAM" id="SSF53756">
    <property type="entry name" value="UDP-Glycosyltransferase/glycogen phosphorylase"/>
    <property type="match status" value="1"/>
</dbReference>
<reference evidence="1 2" key="1">
    <citation type="submission" date="2014-01" db="EMBL/GenBank/DDBJ databases">
        <title>Marinomonas ushuaiensis DSM 15871 Genome Sequencing.</title>
        <authorList>
            <person name="Lai Q."/>
            <person name="Shao Z.S."/>
        </authorList>
    </citation>
    <scope>NUCLEOTIDE SEQUENCE [LARGE SCALE GENOMIC DNA]</scope>
    <source>
        <strain evidence="1 2">DSM 15871</strain>
    </source>
</reference>
<gene>
    <name evidence="1" type="ORF">MUS1_05425</name>
</gene>
<keyword evidence="1" id="KW-0808">Transferase</keyword>
<dbReference type="PANTHER" id="PTHR12526:SF584">
    <property type="entry name" value="GLYCOSYLTRANSFERASE"/>
    <property type="match status" value="1"/>
</dbReference>
<proteinExistence type="predicted"/>
<dbReference type="AlphaFoldDB" id="X7E426"/>
<sequence>MHLLIIGYVWPEPNSSAAGSRMMQLLNCFHKNQWEISFASPAQQTEHMADLSLLGITPESIELNDASFDHYIADKNPDIVIFDRFMMEEQFGWRVEKFSPDSLRVLNTEDLHSLRQARHLALKQNREFQIEDLYSDHGIREIAAIHRCDLTLMISETETQLIIEKFQIPETHLLHLPFMLPPPNDMDTLPSFEEREHFISIGNFRHAPNWDAVLQLKTEIWPKIRKRLPKAELHVYGAYPPPKATQLHNVKEGFLVKGWAEDAQQVMQHAKICLAPLRFGAGIKGKLVEAMQTGTPSITTHIGSESMHGNLPWNGVVTDDNETFIDAAVSLYEDRRNWELMQKNGNRILEYRYQATQWEQVLTKRLIVQNQLKNSLRKKHFLGLMLRHHSLKSTQYMSQWIELKNKLTEK</sequence>
<dbReference type="eggNOG" id="COG0438">
    <property type="taxonomic scope" value="Bacteria"/>
</dbReference>
<dbReference type="EMBL" id="JAMB01000013">
    <property type="protein sequence ID" value="ETX09903.1"/>
    <property type="molecule type" value="Genomic_DNA"/>
</dbReference>
<evidence type="ECO:0000313" key="2">
    <source>
        <dbReference type="Proteomes" id="UP000054058"/>
    </source>
</evidence>
<dbReference type="STRING" id="1122207.MUS1_05425"/>
<dbReference type="Gene3D" id="3.40.50.2000">
    <property type="entry name" value="Glycogen Phosphorylase B"/>
    <property type="match status" value="1"/>
</dbReference>
<comment type="caution">
    <text evidence="1">The sequence shown here is derived from an EMBL/GenBank/DDBJ whole genome shotgun (WGS) entry which is preliminary data.</text>
</comment>
<dbReference type="PATRIC" id="fig|1122207.3.peg.2700"/>
<protein>
    <submittedName>
        <fullName evidence="1">Glycosyltransferase</fullName>
    </submittedName>
</protein>
<organism evidence="1 2">
    <name type="scientific">Marinomonas ushuaiensis DSM 15871</name>
    <dbReference type="NCBI Taxonomy" id="1122207"/>
    <lineage>
        <taxon>Bacteria</taxon>
        <taxon>Pseudomonadati</taxon>
        <taxon>Pseudomonadota</taxon>
        <taxon>Gammaproteobacteria</taxon>
        <taxon>Oceanospirillales</taxon>
        <taxon>Oceanospirillaceae</taxon>
        <taxon>Marinomonas</taxon>
    </lineage>
</organism>
<accession>X7E426</accession>
<name>X7E426_9GAMM</name>
<keyword evidence="2" id="KW-1185">Reference proteome</keyword>
<dbReference type="CDD" id="cd03801">
    <property type="entry name" value="GT4_PimA-like"/>
    <property type="match status" value="1"/>
</dbReference>
<dbReference type="PANTHER" id="PTHR12526">
    <property type="entry name" value="GLYCOSYLTRANSFERASE"/>
    <property type="match status" value="1"/>
</dbReference>
<dbReference type="GO" id="GO:0016740">
    <property type="term" value="F:transferase activity"/>
    <property type="evidence" value="ECO:0007669"/>
    <property type="project" value="UniProtKB-KW"/>
</dbReference>